<dbReference type="Pfam" id="PF01037">
    <property type="entry name" value="AsnC_trans_reg"/>
    <property type="match status" value="1"/>
</dbReference>
<dbReference type="GO" id="GO:0043200">
    <property type="term" value="P:response to amino acid"/>
    <property type="evidence" value="ECO:0007669"/>
    <property type="project" value="TreeGrafter"/>
</dbReference>
<dbReference type="PROSITE" id="PS50956">
    <property type="entry name" value="HTH_ASNC_2"/>
    <property type="match status" value="1"/>
</dbReference>
<dbReference type="PANTHER" id="PTHR30154:SF34">
    <property type="entry name" value="TRANSCRIPTIONAL REGULATOR AZLB"/>
    <property type="match status" value="1"/>
</dbReference>
<proteinExistence type="predicted"/>
<dbReference type="PROSITE" id="PS00519">
    <property type="entry name" value="HTH_ASNC_1"/>
    <property type="match status" value="1"/>
</dbReference>
<keyword evidence="1" id="KW-0805">Transcription regulation</keyword>
<dbReference type="InterPro" id="IPR019887">
    <property type="entry name" value="Tscrpt_reg_AsnC/Lrp_C"/>
</dbReference>
<sequence length="167" mass="18380">MIVGAQRVERRFRRRNATMCAVPPTDRQLDDLDRRVLAHLAADGRASMAELGRAVGLSRTAVLARVQRLERAGVIRGYRADVVLPGTSAAHRARVGVVVRTADVAGYVRRLSAMPGVTEIESVTGEYDLMVLVTAPSAGELDAVLDGIQKWRETVRTTTWVVLTRYR</sequence>
<accession>A0A543GE44</accession>
<dbReference type="InterPro" id="IPR000485">
    <property type="entry name" value="AsnC-type_HTH_dom"/>
</dbReference>
<dbReference type="InterPro" id="IPR011991">
    <property type="entry name" value="ArsR-like_HTH"/>
</dbReference>
<keyword evidence="2" id="KW-0238">DNA-binding</keyword>
<dbReference type="PANTHER" id="PTHR30154">
    <property type="entry name" value="LEUCINE-RESPONSIVE REGULATORY PROTEIN"/>
    <property type="match status" value="1"/>
</dbReference>
<dbReference type="SMART" id="SM00344">
    <property type="entry name" value="HTH_ASNC"/>
    <property type="match status" value="1"/>
</dbReference>
<feature type="domain" description="HTH asnC-type" evidence="4">
    <location>
        <begin position="29"/>
        <end position="82"/>
    </location>
</feature>
<evidence type="ECO:0000313" key="5">
    <source>
        <dbReference type="EMBL" id="TQM44350.1"/>
    </source>
</evidence>
<evidence type="ECO:0000313" key="6">
    <source>
        <dbReference type="Proteomes" id="UP000319818"/>
    </source>
</evidence>
<evidence type="ECO:0000256" key="2">
    <source>
        <dbReference type="ARBA" id="ARBA00023125"/>
    </source>
</evidence>
<dbReference type="OrthoDB" id="5243753at2"/>
<evidence type="ECO:0000256" key="1">
    <source>
        <dbReference type="ARBA" id="ARBA00023015"/>
    </source>
</evidence>
<dbReference type="SUPFAM" id="SSF46785">
    <property type="entry name" value="Winged helix' DNA-binding domain"/>
    <property type="match status" value="1"/>
</dbReference>
<dbReference type="InterPro" id="IPR011008">
    <property type="entry name" value="Dimeric_a/b-barrel"/>
</dbReference>
<dbReference type="Gene3D" id="1.10.10.10">
    <property type="entry name" value="Winged helix-like DNA-binding domain superfamily/Winged helix DNA-binding domain"/>
    <property type="match status" value="1"/>
</dbReference>
<dbReference type="Pfam" id="PF13404">
    <property type="entry name" value="HTH_AsnC-type"/>
    <property type="match status" value="1"/>
</dbReference>
<dbReference type="Gene3D" id="3.30.70.920">
    <property type="match status" value="1"/>
</dbReference>
<dbReference type="EMBL" id="VFPH01000001">
    <property type="protein sequence ID" value="TQM44350.1"/>
    <property type="molecule type" value="Genomic_DNA"/>
</dbReference>
<dbReference type="InterPro" id="IPR019888">
    <property type="entry name" value="Tscrpt_reg_AsnC-like"/>
</dbReference>
<protein>
    <submittedName>
        <fullName evidence="5">AsnC family transcriptional regulator</fullName>
    </submittedName>
</protein>
<dbReference type="Proteomes" id="UP000319818">
    <property type="component" value="Unassembled WGS sequence"/>
</dbReference>
<evidence type="ECO:0000259" key="4">
    <source>
        <dbReference type="PROSITE" id="PS50956"/>
    </source>
</evidence>
<dbReference type="InterPro" id="IPR036390">
    <property type="entry name" value="WH_DNA-bd_sf"/>
</dbReference>
<dbReference type="GO" id="GO:0005829">
    <property type="term" value="C:cytosol"/>
    <property type="evidence" value="ECO:0007669"/>
    <property type="project" value="TreeGrafter"/>
</dbReference>
<keyword evidence="6" id="KW-1185">Reference proteome</keyword>
<name>A0A543GE44_9PSEU</name>
<evidence type="ECO:0000256" key="3">
    <source>
        <dbReference type="ARBA" id="ARBA00023163"/>
    </source>
</evidence>
<dbReference type="PRINTS" id="PR00033">
    <property type="entry name" value="HTHASNC"/>
</dbReference>
<gene>
    <name evidence="5" type="ORF">FB388_1715</name>
</gene>
<dbReference type="SUPFAM" id="SSF54909">
    <property type="entry name" value="Dimeric alpha+beta barrel"/>
    <property type="match status" value="1"/>
</dbReference>
<dbReference type="InterPro" id="IPR019885">
    <property type="entry name" value="Tscrpt_reg_HTH_AsnC-type_CS"/>
</dbReference>
<keyword evidence="3" id="KW-0804">Transcription</keyword>
<organism evidence="5 6">
    <name type="scientific">Pseudonocardia cypriaca</name>
    <dbReference type="NCBI Taxonomy" id="882449"/>
    <lineage>
        <taxon>Bacteria</taxon>
        <taxon>Bacillati</taxon>
        <taxon>Actinomycetota</taxon>
        <taxon>Actinomycetes</taxon>
        <taxon>Pseudonocardiales</taxon>
        <taxon>Pseudonocardiaceae</taxon>
        <taxon>Pseudonocardia</taxon>
    </lineage>
</organism>
<dbReference type="AlphaFoldDB" id="A0A543GE44"/>
<reference evidence="5 6" key="1">
    <citation type="submission" date="2019-06" db="EMBL/GenBank/DDBJ databases">
        <title>Sequencing the genomes of 1000 actinobacteria strains.</title>
        <authorList>
            <person name="Klenk H.-P."/>
        </authorList>
    </citation>
    <scope>NUCLEOTIDE SEQUENCE [LARGE SCALE GENOMIC DNA]</scope>
    <source>
        <strain evidence="5 6">DSM 45511</strain>
    </source>
</reference>
<dbReference type="GO" id="GO:0043565">
    <property type="term" value="F:sequence-specific DNA binding"/>
    <property type="evidence" value="ECO:0007669"/>
    <property type="project" value="InterPro"/>
</dbReference>
<comment type="caution">
    <text evidence="5">The sequence shown here is derived from an EMBL/GenBank/DDBJ whole genome shotgun (WGS) entry which is preliminary data.</text>
</comment>
<dbReference type="CDD" id="cd00090">
    <property type="entry name" value="HTH_ARSR"/>
    <property type="match status" value="1"/>
</dbReference>
<dbReference type="InterPro" id="IPR036388">
    <property type="entry name" value="WH-like_DNA-bd_sf"/>
</dbReference>